<dbReference type="Gene3D" id="3.40.50.1820">
    <property type="entry name" value="alpha/beta hydrolase"/>
    <property type="match status" value="1"/>
</dbReference>
<dbReference type="GO" id="GO:0016020">
    <property type="term" value="C:membrane"/>
    <property type="evidence" value="ECO:0007669"/>
    <property type="project" value="TreeGrafter"/>
</dbReference>
<evidence type="ECO:0000313" key="3">
    <source>
        <dbReference type="Proteomes" id="UP000502611"/>
    </source>
</evidence>
<dbReference type="InterPro" id="IPR029058">
    <property type="entry name" value="AB_hydrolase_fold"/>
</dbReference>
<dbReference type="AlphaFoldDB" id="A0A6M4G4Z9"/>
<dbReference type="SUPFAM" id="SSF53474">
    <property type="entry name" value="alpha/beta-Hydrolases"/>
    <property type="match status" value="1"/>
</dbReference>
<feature type="domain" description="AB hydrolase-1" evidence="1">
    <location>
        <begin position="22"/>
        <end position="247"/>
    </location>
</feature>
<dbReference type="GO" id="GO:0016787">
    <property type="term" value="F:hydrolase activity"/>
    <property type="evidence" value="ECO:0007669"/>
    <property type="project" value="UniProtKB-KW"/>
</dbReference>
<dbReference type="Pfam" id="PF00561">
    <property type="entry name" value="Abhydrolase_1"/>
    <property type="match status" value="1"/>
</dbReference>
<dbReference type="PRINTS" id="PR00111">
    <property type="entry name" value="ABHYDROLASE"/>
</dbReference>
<accession>A0A6M4G4Z9</accession>
<dbReference type="Proteomes" id="UP000502611">
    <property type="component" value="Chromosome"/>
</dbReference>
<dbReference type="EMBL" id="CP053021">
    <property type="protein sequence ID" value="QJR02308.1"/>
    <property type="molecule type" value="Genomic_DNA"/>
</dbReference>
<evidence type="ECO:0000259" key="1">
    <source>
        <dbReference type="Pfam" id="PF00561"/>
    </source>
</evidence>
<dbReference type="PANTHER" id="PTHR43798">
    <property type="entry name" value="MONOACYLGLYCEROL LIPASE"/>
    <property type="match status" value="1"/>
</dbReference>
<evidence type="ECO:0000313" key="2">
    <source>
        <dbReference type="EMBL" id="QJR02308.1"/>
    </source>
</evidence>
<keyword evidence="2" id="KW-0378">Hydrolase</keyword>
<reference evidence="2 3" key="1">
    <citation type="submission" date="2020-04" db="EMBL/GenBank/DDBJ databases">
        <title>The Whole Genome Analysis of High salt-tolerant Sphingobium yanoikuyae YC-XJ2 with Aryl organophosphorus flame retardants (aryl-OPFRs)-degrading capacity and characteristics of Related phosphotriesterase.</title>
        <authorList>
            <person name="Li X."/>
        </authorList>
    </citation>
    <scope>NUCLEOTIDE SEQUENCE [LARGE SCALE GENOMIC DNA]</scope>
    <source>
        <strain evidence="2 3">YC-XJ2</strain>
    </source>
</reference>
<dbReference type="InterPro" id="IPR050266">
    <property type="entry name" value="AB_hydrolase_sf"/>
</dbReference>
<name>A0A6M4G4Z9_SPHYA</name>
<proteinExistence type="predicted"/>
<protein>
    <submittedName>
        <fullName evidence="2">Alpha/beta hydrolase</fullName>
    </submittedName>
</protein>
<dbReference type="InterPro" id="IPR000073">
    <property type="entry name" value="AB_hydrolase_1"/>
</dbReference>
<gene>
    <name evidence="2" type="ORF">HH800_09015</name>
</gene>
<organism evidence="2 3">
    <name type="scientific">Sphingobium yanoikuyae</name>
    <name type="common">Sphingomonas yanoikuyae</name>
    <dbReference type="NCBI Taxonomy" id="13690"/>
    <lineage>
        <taxon>Bacteria</taxon>
        <taxon>Pseudomonadati</taxon>
        <taxon>Pseudomonadota</taxon>
        <taxon>Alphaproteobacteria</taxon>
        <taxon>Sphingomonadales</taxon>
        <taxon>Sphingomonadaceae</taxon>
        <taxon>Sphingobium</taxon>
    </lineage>
</organism>
<dbReference type="PANTHER" id="PTHR43798:SF33">
    <property type="entry name" value="HYDROLASE, PUTATIVE (AFU_ORTHOLOGUE AFUA_2G14860)-RELATED"/>
    <property type="match status" value="1"/>
</dbReference>
<sequence>MIRTIAVEGARLVYEDVGSGDPLLCVHGFGGSRASWEPIWRTITAGRRGLRLDQRGFGESIASAAVDYSHADDLLALMDDAGVARCDLIGFSLGGAVSLQFALDHPERVRRLVLIAPALFGWDWSEAWRSEWRAVTTHARAGDMERARRRWLAHPMFTAAMCNPGHAAIMREEIALFPGRQWVEANGQRPTGSDLERIDILAMPCLLLTGEQDVTDLREIADLLPVLSDQVQRLDYPGCGHMLMLEASNRVAADINRFLATG</sequence>
<dbReference type="RefSeq" id="WP_169860807.1">
    <property type="nucleotide sequence ID" value="NZ_CP053021.1"/>
</dbReference>